<organism evidence="2 3">
    <name type="scientific">Ornithinimicrobium pekingense</name>
    <dbReference type="NCBI Taxonomy" id="384677"/>
    <lineage>
        <taxon>Bacteria</taxon>
        <taxon>Bacillati</taxon>
        <taxon>Actinomycetota</taxon>
        <taxon>Actinomycetes</taxon>
        <taxon>Micrococcales</taxon>
        <taxon>Ornithinimicrobiaceae</taxon>
        <taxon>Ornithinimicrobium</taxon>
    </lineage>
</organism>
<evidence type="ECO:0000313" key="2">
    <source>
        <dbReference type="EMBL" id="GGK71993.1"/>
    </source>
</evidence>
<comment type="caution">
    <text evidence="2">The sequence shown here is derived from an EMBL/GenBank/DDBJ whole genome shotgun (WGS) entry which is preliminary data.</text>
</comment>
<dbReference type="InterPro" id="IPR000835">
    <property type="entry name" value="HTH_MarR-typ"/>
</dbReference>
<evidence type="ECO:0000313" key="3">
    <source>
        <dbReference type="Proteomes" id="UP000662111"/>
    </source>
</evidence>
<reference evidence="3" key="1">
    <citation type="journal article" date="2019" name="Int. J. Syst. Evol. Microbiol.">
        <title>The Global Catalogue of Microorganisms (GCM) 10K type strain sequencing project: providing services to taxonomists for standard genome sequencing and annotation.</title>
        <authorList>
            <consortium name="The Broad Institute Genomics Platform"/>
            <consortium name="The Broad Institute Genome Sequencing Center for Infectious Disease"/>
            <person name="Wu L."/>
            <person name="Ma J."/>
        </authorList>
    </citation>
    <scope>NUCLEOTIDE SEQUENCE [LARGE SCALE GENOMIC DNA]</scope>
    <source>
        <strain evidence="3">CGMCC 1.5362</strain>
    </source>
</reference>
<dbReference type="SMART" id="SM00347">
    <property type="entry name" value="HTH_MARR"/>
    <property type="match status" value="1"/>
</dbReference>
<sequence length="163" mass="18054">MTRTQPQDRRAELTAQIVRSEDALHAVVVRWLDPVRVPADLTLRQVQVLVLVRATPDLTGQDLARALDVTTPTMSGIVERIASRGWLERRPDPADRRRLLLRVTEEGQTVLAALEGPTREARARLLEGLDLDELADLSRLVGRMLEVGRRVADAAGPEGSGDR</sequence>
<dbReference type="PROSITE" id="PS50995">
    <property type="entry name" value="HTH_MARR_2"/>
    <property type="match status" value="1"/>
</dbReference>
<dbReference type="RefSeq" id="WP_022922659.1">
    <property type="nucleotide sequence ID" value="NZ_BMLB01000004.1"/>
</dbReference>
<dbReference type="Pfam" id="PF12802">
    <property type="entry name" value="MarR_2"/>
    <property type="match status" value="1"/>
</dbReference>
<dbReference type="Proteomes" id="UP000662111">
    <property type="component" value="Unassembled WGS sequence"/>
</dbReference>
<name>A0ABQ2F9M1_9MICO</name>
<dbReference type="InterPro" id="IPR039422">
    <property type="entry name" value="MarR/SlyA-like"/>
</dbReference>
<dbReference type="Gene3D" id="1.10.10.10">
    <property type="entry name" value="Winged helix-like DNA-binding domain superfamily/Winged helix DNA-binding domain"/>
    <property type="match status" value="1"/>
</dbReference>
<feature type="domain" description="HTH marR-type" evidence="1">
    <location>
        <begin position="10"/>
        <end position="146"/>
    </location>
</feature>
<dbReference type="InterPro" id="IPR036390">
    <property type="entry name" value="WH_DNA-bd_sf"/>
</dbReference>
<gene>
    <name evidence="2" type="ORF">GCM10011509_20770</name>
</gene>
<dbReference type="PANTHER" id="PTHR33164:SF43">
    <property type="entry name" value="HTH-TYPE TRANSCRIPTIONAL REPRESSOR YETL"/>
    <property type="match status" value="1"/>
</dbReference>
<evidence type="ECO:0000259" key="1">
    <source>
        <dbReference type="PROSITE" id="PS50995"/>
    </source>
</evidence>
<accession>A0ABQ2F9M1</accession>
<dbReference type="EMBL" id="BMLB01000004">
    <property type="protein sequence ID" value="GGK71993.1"/>
    <property type="molecule type" value="Genomic_DNA"/>
</dbReference>
<dbReference type="PANTHER" id="PTHR33164">
    <property type="entry name" value="TRANSCRIPTIONAL REGULATOR, MARR FAMILY"/>
    <property type="match status" value="1"/>
</dbReference>
<keyword evidence="3" id="KW-1185">Reference proteome</keyword>
<dbReference type="SUPFAM" id="SSF46785">
    <property type="entry name" value="Winged helix' DNA-binding domain"/>
    <property type="match status" value="1"/>
</dbReference>
<protein>
    <recommendedName>
        <fullName evidence="1">HTH marR-type domain-containing protein</fullName>
    </recommendedName>
</protein>
<proteinExistence type="predicted"/>
<dbReference type="PRINTS" id="PR00598">
    <property type="entry name" value="HTHMARR"/>
</dbReference>
<dbReference type="InterPro" id="IPR036388">
    <property type="entry name" value="WH-like_DNA-bd_sf"/>
</dbReference>